<dbReference type="CDD" id="cd13756">
    <property type="entry name" value="TGF_beta_BMPs_GDFs"/>
    <property type="match status" value="1"/>
</dbReference>
<evidence type="ECO:0000313" key="10">
    <source>
        <dbReference type="Proteomes" id="UP001159405"/>
    </source>
</evidence>
<sequence>MCASLTVVLLLPMVLLCVDASDHRSEPMLVTINKRNLALNFNSSEEDANEVFSNIYNNLFQEDGTLKKKRAAINPDNVQCYKGKGTDEAGTISFDFTDLHTQYGGIMQKAEIRLKVTIPTSKRSHLASLYDVMTKEELSQAKIAPGASQQWLTFPGTPELYKWLKKPRTSHAIQLVVIEEKMDGVLRLSTEKERGVFYLPLLVIYTARLPPVKTGRQQGRDRRSDDESSMGKITCSKRDLFLNTSQVFGDSVVYPLAYNAYTCAGNCERPFSDNYNRDSFTNYALVRYRFHTLQNKTHHSFDVFCVPFSYKSLTVMHYVNEAKTQIAIRTFPEMIIAKCKCAIHEKSLNVTKYPFRL</sequence>
<keyword evidence="10" id="KW-1185">Reference proteome</keyword>
<dbReference type="SUPFAM" id="SSF57501">
    <property type="entry name" value="Cystine-knot cytokines"/>
    <property type="match status" value="1"/>
</dbReference>
<keyword evidence="3" id="KW-0964">Secreted</keyword>
<protein>
    <recommendedName>
        <fullName evidence="8">TGF-beta family profile domain-containing protein</fullName>
    </recommendedName>
</protein>
<comment type="caution">
    <text evidence="9">The sequence shown here is derived from an EMBL/GenBank/DDBJ whole genome shotgun (WGS) entry which is preliminary data.</text>
</comment>
<keyword evidence="5" id="KW-1015">Disulfide bond</keyword>
<evidence type="ECO:0000256" key="6">
    <source>
        <dbReference type="RuleBase" id="RU000354"/>
    </source>
</evidence>
<evidence type="ECO:0000313" key="9">
    <source>
        <dbReference type="EMBL" id="CAH3032274.1"/>
    </source>
</evidence>
<comment type="subcellular location">
    <subcellularLocation>
        <location evidence="1">Secreted</location>
    </subcellularLocation>
</comment>
<feature type="signal peptide" evidence="7">
    <location>
        <begin position="1"/>
        <end position="20"/>
    </location>
</feature>
<evidence type="ECO:0000256" key="1">
    <source>
        <dbReference type="ARBA" id="ARBA00004613"/>
    </source>
</evidence>
<dbReference type="SMART" id="SM00204">
    <property type="entry name" value="TGFB"/>
    <property type="match status" value="1"/>
</dbReference>
<dbReference type="InterPro" id="IPR001839">
    <property type="entry name" value="TGF-b_C"/>
</dbReference>
<dbReference type="PROSITE" id="PS51362">
    <property type="entry name" value="TGF_BETA_2"/>
    <property type="match status" value="1"/>
</dbReference>
<dbReference type="EMBL" id="CALNXK010000001">
    <property type="protein sequence ID" value="CAH3032274.1"/>
    <property type="molecule type" value="Genomic_DNA"/>
</dbReference>
<reference evidence="9 10" key="1">
    <citation type="submission" date="2022-05" db="EMBL/GenBank/DDBJ databases">
        <authorList>
            <consortium name="Genoscope - CEA"/>
            <person name="William W."/>
        </authorList>
    </citation>
    <scope>NUCLEOTIDE SEQUENCE [LARGE SCALE GENOMIC DNA]</scope>
</reference>
<keyword evidence="7" id="KW-0732">Signal</keyword>
<dbReference type="InterPro" id="IPR029034">
    <property type="entry name" value="Cystine-knot_cytokine"/>
</dbReference>
<organism evidence="9 10">
    <name type="scientific">Porites lobata</name>
    <dbReference type="NCBI Taxonomy" id="104759"/>
    <lineage>
        <taxon>Eukaryota</taxon>
        <taxon>Metazoa</taxon>
        <taxon>Cnidaria</taxon>
        <taxon>Anthozoa</taxon>
        <taxon>Hexacorallia</taxon>
        <taxon>Scleractinia</taxon>
        <taxon>Fungiina</taxon>
        <taxon>Poritidae</taxon>
        <taxon>Porites</taxon>
    </lineage>
</organism>
<proteinExistence type="inferred from homology"/>
<name>A0ABN8MQM6_9CNID</name>
<dbReference type="Proteomes" id="UP001159405">
    <property type="component" value="Unassembled WGS sequence"/>
</dbReference>
<comment type="similarity">
    <text evidence="2 6">Belongs to the TGF-beta family.</text>
</comment>
<dbReference type="PROSITE" id="PS00250">
    <property type="entry name" value="TGF_BETA_1"/>
    <property type="match status" value="1"/>
</dbReference>
<evidence type="ECO:0000256" key="2">
    <source>
        <dbReference type="ARBA" id="ARBA00006656"/>
    </source>
</evidence>
<dbReference type="InterPro" id="IPR015615">
    <property type="entry name" value="TGF-beta-rel"/>
</dbReference>
<evidence type="ECO:0000259" key="8">
    <source>
        <dbReference type="PROSITE" id="PS51362"/>
    </source>
</evidence>
<dbReference type="PANTHER" id="PTHR11848">
    <property type="entry name" value="TGF-BETA FAMILY"/>
    <property type="match status" value="1"/>
</dbReference>
<evidence type="ECO:0000256" key="7">
    <source>
        <dbReference type="SAM" id="SignalP"/>
    </source>
</evidence>
<evidence type="ECO:0000256" key="3">
    <source>
        <dbReference type="ARBA" id="ARBA00022525"/>
    </source>
</evidence>
<dbReference type="Gene3D" id="2.10.90.10">
    <property type="entry name" value="Cystine-knot cytokines"/>
    <property type="match status" value="1"/>
</dbReference>
<keyword evidence="4 6" id="KW-0339">Growth factor</keyword>
<feature type="chain" id="PRO_5046492391" description="TGF-beta family profile domain-containing protein" evidence="7">
    <location>
        <begin position="21"/>
        <end position="357"/>
    </location>
</feature>
<evidence type="ECO:0000256" key="4">
    <source>
        <dbReference type="ARBA" id="ARBA00023030"/>
    </source>
</evidence>
<gene>
    <name evidence="9" type="ORF">PLOB_00000355</name>
</gene>
<evidence type="ECO:0000256" key="5">
    <source>
        <dbReference type="ARBA" id="ARBA00023157"/>
    </source>
</evidence>
<feature type="domain" description="TGF-beta family profile" evidence="8">
    <location>
        <begin position="220"/>
        <end position="342"/>
    </location>
</feature>
<dbReference type="InterPro" id="IPR017948">
    <property type="entry name" value="TGFb_CS"/>
</dbReference>
<accession>A0ABN8MQM6</accession>
<dbReference type="Gene3D" id="2.60.120.970">
    <property type="match status" value="1"/>
</dbReference>
<dbReference type="Pfam" id="PF00019">
    <property type="entry name" value="TGF_beta"/>
    <property type="match status" value="1"/>
</dbReference>